<evidence type="ECO:0000256" key="7">
    <source>
        <dbReference type="PROSITE-ProRule" id="PRU00076"/>
    </source>
</evidence>
<feature type="disulfide bond" evidence="7">
    <location>
        <begin position="745"/>
        <end position="754"/>
    </location>
</feature>
<dbReference type="Gene3D" id="2.60.40.10">
    <property type="entry name" value="Immunoglobulins"/>
    <property type="match status" value="3"/>
</dbReference>
<dbReference type="InterPro" id="IPR000742">
    <property type="entry name" value="EGF"/>
</dbReference>
<evidence type="ECO:0000259" key="9">
    <source>
        <dbReference type="PROSITE" id="PS50026"/>
    </source>
</evidence>
<feature type="disulfide bond" evidence="7">
    <location>
        <begin position="422"/>
        <end position="431"/>
    </location>
</feature>
<dbReference type="CDD" id="cd00110">
    <property type="entry name" value="LamG"/>
    <property type="match status" value="2"/>
</dbReference>
<dbReference type="OrthoDB" id="10055367at2759"/>
<evidence type="ECO:0000256" key="5">
    <source>
        <dbReference type="ARBA" id="ARBA00023157"/>
    </source>
</evidence>
<evidence type="ECO:0000256" key="1">
    <source>
        <dbReference type="ARBA" id="ARBA00022473"/>
    </source>
</evidence>
<dbReference type="Pfam" id="PF00008">
    <property type="entry name" value="EGF"/>
    <property type="match status" value="2"/>
</dbReference>
<keyword evidence="12" id="KW-1185">Reference proteome</keyword>
<evidence type="ECO:0000256" key="2">
    <source>
        <dbReference type="ARBA" id="ARBA00022536"/>
    </source>
</evidence>
<feature type="disulfide bond" evidence="7">
    <location>
        <begin position="443"/>
        <end position="460"/>
    </location>
</feature>
<feature type="domain" description="EGF-like" evidence="9">
    <location>
        <begin position="717"/>
        <end position="755"/>
    </location>
</feature>
<sequence>MAKGSVLRIYNVQPEDSGTYRCTATNPAGRTVQRLVFEFIDGTETRPAPVATTVKEGNYVELECVVKQQPGSQSTVMWRREGAAMPDTVQFTENLLIMRDPRVEDSGVYTCYAVNQAGAVVTSVQLDIIPDDSRYRAVQQDYATAALGGPVSLTCDLQGSPDRRVSWTKANGDLPDDHAIDSEGRLIISRVREEDGGLYQCQSKGAFGSTAQPVVLVVGALVPYFRQNPTSYMQFRPLNDVYLDLDILMSFKPEGTSGLLLYNGQDNKDTGDFVCFGMEDSYPEFRFDNGAGPAIIRGDKQLELNKWHTVKLVRNKLNGTMYVGDQAYTGRAPGEFQGLDIAQPMYVGNVPDINNIPAGARFSSGYVGGISEIKIKGVSMNLGADALDMIGVGQYDVCSDTPCQNGGKCRPWNNRFGFVCECLKGYAGELCEIRGERCYLGACGMDGTCVNKAGDDGFDCICPLGQRGELCSDRYSVTDPSFNKTSFISYPTITDGLRTMELRVMFKPRSLDDGIVLYNSQMIDGNKDFVAIVIKDTYVEFRFSTGQGFAAVRSRQPLVVDRWVTVTAMRSGYTGQLVVNNEAPVEGQSQHSDFDIYTRDTWDRRDLSGGSIRDTSFQGVDLHGPLYLGGVNPSEGVNTNVGTSHGFVGCVGELAVQGKKVDLINSAILSLNIRDCEDKNLCNRNPCRNGARCFDISSTEYRCDCASGFTGSNCDREVTFCDTNNPCRNGAPCISLSATKFKCNCPLYYSGPVCDQRVDLYEDLRFWGDSYVEYNQTLFPHRRSMTEESVYLKFFVDATHSDGLIFWQGNPSDPLVNDYITLYLEDGFLVYRWDDRKIYMH</sequence>
<dbReference type="SMART" id="SM00179">
    <property type="entry name" value="EGF_CA"/>
    <property type="match status" value="3"/>
</dbReference>
<dbReference type="InterPro" id="IPR007110">
    <property type="entry name" value="Ig-like_dom"/>
</dbReference>
<dbReference type="GO" id="GO:0009887">
    <property type="term" value="P:animal organ morphogenesis"/>
    <property type="evidence" value="ECO:0007669"/>
    <property type="project" value="UniProtKB-ARBA"/>
</dbReference>
<keyword evidence="4" id="KW-0677">Repeat</keyword>
<comment type="caution">
    <text evidence="11">The sequence shown here is derived from an EMBL/GenBank/DDBJ whole genome shotgun (WGS) entry which is preliminary data.</text>
</comment>
<keyword evidence="6" id="KW-0325">Glycoprotein</keyword>
<feature type="domain" description="Ig-like" evidence="10">
    <location>
        <begin position="130"/>
        <end position="217"/>
    </location>
</feature>
<evidence type="ECO:0008006" key="13">
    <source>
        <dbReference type="Google" id="ProtNLM"/>
    </source>
</evidence>
<dbReference type="Pfam" id="PF13927">
    <property type="entry name" value="Ig_3"/>
    <property type="match status" value="1"/>
</dbReference>
<dbReference type="CDD" id="cd00054">
    <property type="entry name" value="EGF_CA"/>
    <property type="match status" value="2"/>
</dbReference>
<evidence type="ECO:0000259" key="10">
    <source>
        <dbReference type="PROSITE" id="PS50835"/>
    </source>
</evidence>
<evidence type="ECO:0000313" key="11">
    <source>
        <dbReference type="EMBL" id="RUS87350.1"/>
    </source>
</evidence>
<dbReference type="PROSITE" id="PS00022">
    <property type="entry name" value="EGF_1"/>
    <property type="match status" value="4"/>
</dbReference>
<feature type="domain" description="EGF-like" evidence="9">
    <location>
        <begin position="678"/>
        <end position="715"/>
    </location>
</feature>
<dbReference type="Gene3D" id="2.60.120.200">
    <property type="match status" value="3"/>
</dbReference>
<dbReference type="GO" id="GO:0001764">
    <property type="term" value="P:neuron migration"/>
    <property type="evidence" value="ECO:0007669"/>
    <property type="project" value="UniProtKB-ARBA"/>
</dbReference>
<dbReference type="PROSITE" id="PS50025">
    <property type="entry name" value="LAM_G_DOMAIN"/>
    <property type="match status" value="2"/>
</dbReference>
<dbReference type="GO" id="GO:0005509">
    <property type="term" value="F:calcium ion binding"/>
    <property type="evidence" value="ECO:0007669"/>
    <property type="project" value="InterPro"/>
</dbReference>
<dbReference type="Pfam" id="PF00054">
    <property type="entry name" value="Laminin_G_1"/>
    <property type="match status" value="1"/>
</dbReference>
<feature type="disulfide bond" evidence="7">
    <location>
        <begin position="705"/>
        <end position="714"/>
    </location>
</feature>
<dbReference type="SUPFAM" id="SSF57196">
    <property type="entry name" value="EGF/Laminin"/>
    <property type="match status" value="2"/>
</dbReference>
<comment type="caution">
    <text evidence="7">Lacks conserved residue(s) required for the propagation of feature annotation.</text>
</comment>
<dbReference type="GO" id="GO:0043005">
    <property type="term" value="C:neuron projection"/>
    <property type="evidence" value="ECO:0007669"/>
    <property type="project" value="UniProtKB-ARBA"/>
</dbReference>
<dbReference type="Gene3D" id="2.10.25.10">
    <property type="entry name" value="Laminin"/>
    <property type="match status" value="3"/>
</dbReference>
<dbReference type="SUPFAM" id="SSF49899">
    <property type="entry name" value="Concanavalin A-like lectins/glucanases"/>
    <property type="match status" value="3"/>
</dbReference>
<dbReference type="EMBL" id="RQTK01000113">
    <property type="protein sequence ID" value="RUS87350.1"/>
    <property type="molecule type" value="Genomic_DNA"/>
</dbReference>
<dbReference type="InterPro" id="IPR001881">
    <property type="entry name" value="EGF-like_Ca-bd_dom"/>
</dbReference>
<keyword evidence="5 7" id="KW-1015">Disulfide bond</keyword>
<evidence type="ECO:0000256" key="4">
    <source>
        <dbReference type="ARBA" id="ARBA00022737"/>
    </source>
</evidence>
<feature type="domain" description="Laminin G" evidence="8">
    <location>
        <begin position="222"/>
        <end position="398"/>
    </location>
</feature>
<dbReference type="InterPro" id="IPR013098">
    <property type="entry name" value="Ig_I-set"/>
</dbReference>
<dbReference type="PANTHER" id="PTHR15036">
    <property type="entry name" value="PIKACHURIN-LIKE PROTEIN"/>
    <property type="match status" value="1"/>
</dbReference>
<evidence type="ECO:0000313" key="12">
    <source>
        <dbReference type="Proteomes" id="UP000271974"/>
    </source>
</evidence>
<feature type="disulfide bond" evidence="7">
    <location>
        <begin position="462"/>
        <end position="471"/>
    </location>
</feature>
<dbReference type="SMART" id="SM00409">
    <property type="entry name" value="IG"/>
    <property type="match status" value="2"/>
</dbReference>
<dbReference type="InterPro" id="IPR013320">
    <property type="entry name" value="ConA-like_dom_sf"/>
</dbReference>
<dbReference type="InterPro" id="IPR003599">
    <property type="entry name" value="Ig_sub"/>
</dbReference>
<dbReference type="AlphaFoldDB" id="A0A433U0M2"/>
<dbReference type="SMART" id="SM00181">
    <property type="entry name" value="EGF"/>
    <property type="match status" value="4"/>
</dbReference>
<dbReference type="GO" id="GO:0016020">
    <property type="term" value="C:membrane"/>
    <property type="evidence" value="ECO:0007669"/>
    <property type="project" value="UniProtKB-SubCell"/>
</dbReference>
<keyword evidence="2 7" id="KW-0245">EGF-like domain</keyword>
<dbReference type="GO" id="GO:0016358">
    <property type="term" value="P:dendrite development"/>
    <property type="evidence" value="ECO:0007669"/>
    <property type="project" value="UniProtKB-ARBA"/>
</dbReference>
<gene>
    <name evidence="11" type="ORF">EGW08_004892</name>
</gene>
<evidence type="ECO:0000256" key="6">
    <source>
        <dbReference type="ARBA" id="ARBA00023180"/>
    </source>
</evidence>
<evidence type="ECO:0000259" key="8">
    <source>
        <dbReference type="PROSITE" id="PS50025"/>
    </source>
</evidence>
<dbReference type="GO" id="GO:0048646">
    <property type="term" value="P:anatomical structure formation involved in morphogenesis"/>
    <property type="evidence" value="ECO:0007669"/>
    <property type="project" value="UniProtKB-ARBA"/>
</dbReference>
<dbReference type="InterPro" id="IPR003598">
    <property type="entry name" value="Ig_sub2"/>
</dbReference>
<dbReference type="GO" id="GO:0048667">
    <property type="term" value="P:cell morphogenesis involved in neuron differentiation"/>
    <property type="evidence" value="ECO:0007669"/>
    <property type="project" value="UniProtKB-ARBA"/>
</dbReference>
<keyword evidence="3" id="KW-0732">Signal</keyword>
<dbReference type="InterPro" id="IPR013783">
    <property type="entry name" value="Ig-like_fold"/>
</dbReference>
<dbReference type="InterPro" id="IPR036179">
    <property type="entry name" value="Ig-like_dom_sf"/>
</dbReference>
<feature type="domain" description="Laminin G" evidence="8">
    <location>
        <begin position="477"/>
        <end position="682"/>
    </location>
</feature>
<reference evidence="11 12" key="1">
    <citation type="submission" date="2019-01" db="EMBL/GenBank/DDBJ databases">
        <title>A draft genome assembly of the solar-powered sea slug Elysia chlorotica.</title>
        <authorList>
            <person name="Cai H."/>
            <person name="Li Q."/>
            <person name="Fang X."/>
            <person name="Li J."/>
            <person name="Curtis N.E."/>
            <person name="Altenburger A."/>
            <person name="Shibata T."/>
            <person name="Feng M."/>
            <person name="Maeda T."/>
            <person name="Schwartz J.A."/>
            <person name="Shigenobu S."/>
            <person name="Lundholm N."/>
            <person name="Nishiyama T."/>
            <person name="Yang H."/>
            <person name="Hasebe M."/>
            <person name="Li S."/>
            <person name="Pierce S.K."/>
            <person name="Wang J."/>
        </authorList>
    </citation>
    <scope>NUCLEOTIDE SEQUENCE [LARGE SCALE GENOMIC DNA]</scope>
    <source>
        <strain evidence="11">EC2010</strain>
        <tissue evidence="11">Whole organism of an adult</tissue>
    </source>
</reference>
<dbReference type="PROSITE" id="PS01186">
    <property type="entry name" value="EGF_2"/>
    <property type="match status" value="2"/>
</dbReference>
<dbReference type="Pfam" id="PF07679">
    <property type="entry name" value="I-set"/>
    <property type="match status" value="2"/>
</dbReference>
<feature type="domain" description="Ig-like" evidence="10">
    <location>
        <begin position="1"/>
        <end position="33"/>
    </location>
</feature>
<dbReference type="Pfam" id="PF02210">
    <property type="entry name" value="Laminin_G_2"/>
    <property type="match status" value="1"/>
</dbReference>
<dbReference type="CDD" id="cd00096">
    <property type="entry name" value="Ig"/>
    <property type="match status" value="1"/>
</dbReference>
<dbReference type="FunFam" id="2.10.25.10:FF:000172">
    <property type="entry name" value="FAT atypical cadherin 3"/>
    <property type="match status" value="1"/>
</dbReference>
<dbReference type="InterPro" id="IPR050372">
    <property type="entry name" value="Neurexin-related_CASP"/>
</dbReference>
<dbReference type="InterPro" id="IPR001791">
    <property type="entry name" value="Laminin_G"/>
</dbReference>
<feature type="domain" description="Ig-like" evidence="10">
    <location>
        <begin position="47"/>
        <end position="127"/>
    </location>
</feature>
<protein>
    <recommendedName>
        <fullName evidence="13">Basement membrane-specific heparan sulfate proteoglycan core protein</fullName>
    </recommendedName>
</protein>
<dbReference type="PROSITE" id="PS50835">
    <property type="entry name" value="IG_LIKE"/>
    <property type="match status" value="3"/>
</dbReference>
<dbReference type="SMART" id="SM00408">
    <property type="entry name" value="IGc2"/>
    <property type="match status" value="2"/>
</dbReference>
<feature type="domain" description="EGF-like" evidence="9">
    <location>
        <begin position="394"/>
        <end position="432"/>
    </location>
</feature>
<dbReference type="STRING" id="188477.A0A433U0M2"/>
<dbReference type="SUPFAM" id="SSF48726">
    <property type="entry name" value="Immunoglobulin"/>
    <property type="match status" value="3"/>
</dbReference>
<keyword evidence="1" id="KW-0217">Developmental protein</keyword>
<feature type="disulfide bond" evidence="7">
    <location>
        <begin position="403"/>
        <end position="420"/>
    </location>
</feature>
<feature type="domain" description="EGF-like" evidence="9">
    <location>
        <begin position="434"/>
        <end position="472"/>
    </location>
</feature>
<organism evidence="11 12">
    <name type="scientific">Elysia chlorotica</name>
    <name type="common">Eastern emerald elysia</name>
    <name type="synonym">Sea slug</name>
    <dbReference type="NCBI Taxonomy" id="188477"/>
    <lineage>
        <taxon>Eukaryota</taxon>
        <taxon>Metazoa</taxon>
        <taxon>Spiralia</taxon>
        <taxon>Lophotrochozoa</taxon>
        <taxon>Mollusca</taxon>
        <taxon>Gastropoda</taxon>
        <taxon>Heterobranchia</taxon>
        <taxon>Euthyneura</taxon>
        <taxon>Panpulmonata</taxon>
        <taxon>Sacoglossa</taxon>
        <taxon>Placobranchoidea</taxon>
        <taxon>Plakobranchidae</taxon>
        <taxon>Elysia</taxon>
    </lineage>
</organism>
<dbReference type="PROSITE" id="PS50026">
    <property type="entry name" value="EGF_3"/>
    <property type="match status" value="4"/>
</dbReference>
<accession>A0A433U0M2</accession>
<proteinExistence type="predicted"/>
<dbReference type="PANTHER" id="PTHR15036:SF85">
    <property type="entry name" value="SP2353, ISOFORM A"/>
    <property type="match status" value="1"/>
</dbReference>
<dbReference type="SMART" id="SM00282">
    <property type="entry name" value="LamG"/>
    <property type="match status" value="2"/>
</dbReference>
<dbReference type="Proteomes" id="UP000271974">
    <property type="component" value="Unassembled WGS sequence"/>
</dbReference>
<evidence type="ECO:0000256" key="3">
    <source>
        <dbReference type="ARBA" id="ARBA00022729"/>
    </source>
</evidence>
<name>A0A433U0M2_ELYCH</name>